<evidence type="ECO:0000259" key="1">
    <source>
        <dbReference type="SMART" id="SM01321"/>
    </source>
</evidence>
<dbReference type="AlphaFoldDB" id="A0A1I2Q1B8"/>
<reference evidence="3" key="1">
    <citation type="submission" date="2016-10" db="EMBL/GenBank/DDBJ databases">
        <authorList>
            <person name="Varghese N."/>
            <person name="Submissions S."/>
        </authorList>
    </citation>
    <scope>NUCLEOTIDE SEQUENCE [LARGE SCALE GENOMIC DNA]</scope>
    <source>
        <strain evidence="3">DSM 19315</strain>
    </source>
</reference>
<dbReference type="GO" id="GO:0004803">
    <property type="term" value="F:transposase activity"/>
    <property type="evidence" value="ECO:0007669"/>
    <property type="project" value="InterPro"/>
</dbReference>
<dbReference type="EMBL" id="FOPC01000002">
    <property type="protein sequence ID" value="SFG22068.1"/>
    <property type="molecule type" value="Genomic_DNA"/>
</dbReference>
<organism evidence="2 3">
    <name type="scientific">Algoriphagus hitonicola</name>
    <dbReference type="NCBI Taxonomy" id="435880"/>
    <lineage>
        <taxon>Bacteria</taxon>
        <taxon>Pseudomonadati</taxon>
        <taxon>Bacteroidota</taxon>
        <taxon>Cytophagia</taxon>
        <taxon>Cytophagales</taxon>
        <taxon>Cyclobacteriaceae</taxon>
        <taxon>Algoriphagus</taxon>
    </lineage>
</organism>
<protein>
    <submittedName>
        <fullName evidence="2">REP element-mobilizing transposase RayT</fullName>
    </submittedName>
</protein>
<gene>
    <name evidence="2" type="ORF">SAMN04487988_10268</name>
</gene>
<keyword evidence="3" id="KW-1185">Reference proteome</keyword>
<feature type="domain" description="Transposase IS200-like" evidence="1">
    <location>
        <begin position="4"/>
        <end position="118"/>
    </location>
</feature>
<proteinExistence type="predicted"/>
<dbReference type="Proteomes" id="UP000199642">
    <property type="component" value="Unassembled WGS sequence"/>
</dbReference>
<dbReference type="InterPro" id="IPR002686">
    <property type="entry name" value="Transposase_17"/>
</dbReference>
<sequence length="219" mass="26340">MSTYTQLLYHIVFSTHLRKPTLSEKDRPELFAFIFGLLKNKKCHLYRINGVEDHLHIFTHIHPTIPVSSLIKDIKLASSDMIKRNGLFDDFEGWQKGYGAFTVNYSFKDDLIEYIKNQQEHHQKVDFLDEYKSILEENGIEFDEKYLLLLKFWHLFFFKFNHVVVGKTRWECPFSTPHWHVGLIILIPFRNPYLFMQLPPTERKYFRNHYLFTHQPRSG</sequence>
<dbReference type="PANTHER" id="PTHR33360:SF2">
    <property type="entry name" value="TRANSPOSASE FOR INSERTION SEQUENCE ELEMENT IS200"/>
    <property type="match status" value="1"/>
</dbReference>
<accession>A0A1I2Q1B8</accession>
<evidence type="ECO:0000313" key="3">
    <source>
        <dbReference type="Proteomes" id="UP000199642"/>
    </source>
</evidence>
<dbReference type="RefSeq" id="WP_245752921.1">
    <property type="nucleotide sequence ID" value="NZ_FOPC01000002.1"/>
</dbReference>
<dbReference type="Pfam" id="PF01797">
    <property type="entry name" value="Y1_Tnp"/>
    <property type="match status" value="1"/>
</dbReference>
<dbReference type="SUPFAM" id="SSF143422">
    <property type="entry name" value="Transposase IS200-like"/>
    <property type="match status" value="1"/>
</dbReference>
<dbReference type="Gene3D" id="3.30.70.1290">
    <property type="entry name" value="Transposase IS200-like"/>
    <property type="match status" value="1"/>
</dbReference>
<dbReference type="GO" id="GO:0003677">
    <property type="term" value="F:DNA binding"/>
    <property type="evidence" value="ECO:0007669"/>
    <property type="project" value="InterPro"/>
</dbReference>
<dbReference type="GO" id="GO:0006313">
    <property type="term" value="P:DNA transposition"/>
    <property type="evidence" value="ECO:0007669"/>
    <property type="project" value="InterPro"/>
</dbReference>
<name>A0A1I2Q1B8_9BACT</name>
<dbReference type="PANTHER" id="PTHR33360">
    <property type="entry name" value="TRANSPOSASE FOR INSERTION SEQUENCE ELEMENT IS200"/>
    <property type="match status" value="1"/>
</dbReference>
<evidence type="ECO:0000313" key="2">
    <source>
        <dbReference type="EMBL" id="SFG22068.1"/>
    </source>
</evidence>
<dbReference type="SMART" id="SM01321">
    <property type="entry name" value="Y1_Tnp"/>
    <property type="match status" value="1"/>
</dbReference>
<dbReference type="NCBIfam" id="NF033573">
    <property type="entry name" value="transpos_IS200"/>
    <property type="match status" value="1"/>
</dbReference>
<dbReference type="InterPro" id="IPR036515">
    <property type="entry name" value="Transposase_17_sf"/>
</dbReference>